<comment type="caution">
    <text evidence="2">The sequence shown here is derived from an EMBL/GenBank/DDBJ whole genome shotgun (WGS) entry which is preliminary data.</text>
</comment>
<evidence type="ECO:0000313" key="3">
    <source>
        <dbReference type="Proteomes" id="UP000264217"/>
    </source>
</evidence>
<dbReference type="AlphaFoldDB" id="A0A372NZ78"/>
<keyword evidence="1" id="KW-0472">Membrane</keyword>
<accession>A0A372NZ78</accession>
<evidence type="ECO:0000256" key="1">
    <source>
        <dbReference type="SAM" id="Phobius"/>
    </source>
</evidence>
<feature type="transmembrane region" description="Helical" evidence="1">
    <location>
        <begin position="7"/>
        <end position="31"/>
    </location>
</feature>
<feature type="transmembrane region" description="Helical" evidence="1">
    <location>
        <begin position="43"/>
        <end position="61"/>
    </location>
</feature>
<evidence type="ECO:0000313" key="2">
    <source>
        <dbReference type="EMBL" id="RFZ95415.1"/>
    </source>
</evidence>
<dbReference type="RefSeq" id="WP_117390978.1">
    <property type="nucleotide sequence ID" value="NZ_QWDC01000001.1"/>
</dbReference>
<organism evidence="2 3">
    <name type="scientific">Mucilaginibacter conchicola</name>
    <dbReference type="NCBI Taxonomy" id="2303333"/>
    <lineage>
        <taxon>Bacteria</taxon>
        <taxon>Pseudomonadati</taxon>
        <taxon>Bacteroidota</taxon>
        <taxon>Sphingobacteriia</taxon>
        <taxon>Sphingobacteriales</taxon>
        <taxon>Sphingobacteriaceae</taxon>
        <taxon>Mucilaginibacter</taxon>
    </lineage>
</organism>
<proteinExistence type="predicted"/>
<name>A0A372NZ78_9SPHI</name>
<keyword evidence="1" id="KW-0812">Transmembrane</keyword>
<protein>
    <submittedName>
        <fullName evidence="2">Uncharacterized protein</fullName>
    </submittedName>
</protein>
<dbReference type="EMBL" id="QWDC01000001">
    <property type="protein sequence ID" value="RFZ95415.1"/>
    <property type="molecule type" value="Genomic_DNA"/>
</dbReference>
<keyword evidence="3" id="KW-1185">Reference proteome</keyword>
<sequence length="71" mass="8328">MGAYKKWLVFSLIWAVFMFVCMGLLWPWYLGDAITVRSITGNIIAYTLGGLLYGYTMYRLAQRRLKKQQLQ</sequence>
<dbReference type="Proteomes" id="UP000264217">
    <property type="component" value="Unassembled WGS sequence"/>
</dbReference>
<dbReference type="OrthoDB" id="1116391at2"/>
<reference evidence="2 3" key="1">
    <citation type="submission" date="2018-08" db="EMBL/GenBank/DDBJ databases">
        <title>Mucilaginibacter sp. MYSH2.</title>
        <authorList>
            <person name="Seo T."/>
        </authorList>
    </citation>
    <scope>NUCLEOTIDE SEQUENCE [LARGE SCALE GENOMIC DNA]</scope>
    <source>
        <strain evidence="2 3">MYSH2</strain>
    </source>
</reference>
<keyword evidence="1" id="KW-1133">Transmembrane helix</keyword>
<gene>
    <name evidence="2" type="ORF">D0C36_07800</name>
</gene>